<reference evidence="4" key="1">
    <citation type="journal article" date="2020" name="Stud. Mycol.">
        <title>101 Dothideomycetes genomes: a test case for predicting lifestyles and emergence of pathogens.</title>
        <authorList>
            <person name="Haridas S."/>
            <person name="Albert R."/>
            <person name="Binder M."/>
            <person name="Bloem J."/>
            <person name="Labutti K."/>
            <person name="Salamov A."/>
            <person name="Andreopoulos B."/>
            <person name="Baker S."/>
            <person name="Barry K."/>
            <person name="Bills G."/>
            <person name="Bluhm B."/>
            <person name="Cannon C."/>
            <person name="Castanera R."/>
            <person name="Culley D."/>
            <person name="Daum C."/>
            <person name="Ezra D."/>
            <person name="Gonzalez J."/>
            <person name="Henrissat B."/>
            <person name="Kuo A."/>
            <person name="Liang C."/>
            <person name="Lipzen A."/>
            <person name="Lutzoni F."/>
            <person name="Magnuson J."/>
            <person name="Mondo S."/>
            <person name="Nolan M."/>
            <person name="Ohm R."/>
            <person name="Pangilinan J."/>
            <person name="Park H.-J."/>
            <person name="Ramirez L."/>
            <person name="Alfaro M."/>
            <person name="Sun H."/>
            <person name="Tritt A."/>
            <person name="Yoshinaga Y."/>
            <person name="Zwiers L.-H."/>
            <person name="Turgeon B."/>
            <person name="Goodwin S."/>
            <person name="Spatafora J."/>
            <person name="Crous P."/>
            <person name="Grigoriev I."/>
        </authorList>
    </citation>
    <scope>NUCLEOTIDE SEQUENCE</scope>
    <source>
        <strain evidence="4">ATCC 74209</strain>
    </source>
</reference>
<feature type="region of interest" description="Disordered" evidence="1">
    <location>
        <begin position="151"/>
        <end position="184"/>
    </location>
</feature>
<feature type="chain" id="PRO_5040499093" description="Mid2 domain-containing protein" evidence="3">
    <location>
        <begin position="30"/>
        <end position="425"/>
    </location>
</feature>
<dbReference type="Proteomes" id="UP000799536">
    <property type="component" value="Unassembled WGS sequence"/>
</dbReference>
<dbReference type="EMBL" id="ML994167">
    <property type="protein sequence ID" value="KAF2198153.1"/>
    <property type="molecule type" value="Genomic_DNA"/>
</dbReference>
<proteinExistence type="predicted"/>
<evidence type="ECO:0000256" key="3">
    <source>
        <dbReference type="SAM" id="SignalP"/>
    </source>
</evidence>
<protein>
    <recommendedName>
        <fullName evidence="6">Mid2 domain-containing protein</fullName>
    </recommendedName>
</protein>
<feature type="compositionally biased region" description="Basic and acidic residues" evidence="1">
    <location>
        <begin position="402"/>
        <end position="416"/>
    </location>
</feature>
<accession>A0A9P4JEY0</accession>
<evidence type="ECO:0000256" key="1">
    <source>
        <dbReference type="SAM" id="MobiDB-lite"/>
    </source>
</evidence>
<dbReference type="OrthoDB" id="5338512at2759"/>
<feature type="region of interest" description="Disordered" evidence="1">
    <location>
        <begin position="402"/>
        <end position="425"/>
    </location>
</feature>
<feature type="compositionally biased region" description="Basic and acidic residues" evidence="1">
    <location>
        <begin position="353"/>
        <end position="367"/>
    </location>
</feature>
<keyword evidence="2" id="KW-0812">Transmembrane</keyword>
<keyword evidence="2" id="KW-0472">Membrane</keyword>
<keyword evidence="3" id="KW-0732">Signal</keyword>
<keyword evidence="5" id="KW-1185">Reference proteome</keyword>
<feature type="compositionally biased region" description="Low complexity" evidence="1">
    <location>
        <begin position="314"/>
        <end position="326"/>
    </location>
</feature>
<name>A0A9P4JEY0_9PLEO</name>
<sequence length="425" mass="45709">MARWIESSSFKSLFICCVTTQFFATSALATPFPTHPFMDLSLRADSTCGAVSGLSQCGANFPSSFCCPAGSTCVPLNSTAAISVICCPKDSDCSHIQPITCDISQFNATLHPDNQIHIANTTQVQLPQCGSKCCPLGYACNGNTCIAQPSTPSSPTSSPTGTPTSSTTESPAASQTSSLSSPLPASIHQSSFPAKAVVAGFFPGMVLGALLTLLLLWVIKKRRESQKPRYSGDFGHVSRSISDPIYDPVYAARTDFIRRPSNAGTSVQPSPNSTTGMVQRDRGAAVGQAVGSGGWMGSPRVRSLFSKSPKIGFATSTSTPMAAPAPTFRPGEQTRDPYRTPTRSPVRKSSTRRKTEEKRPEVMRSDSTETIDVLMPAPSFLQIPQARENRLTQDTTFTKLMERAGYEEDRRDEVRQWKGSPAARR</sequence>
<evidence type="ECO:0000256" key="2">
    <source>
        <dbReference type="SAM" id="Phobius"/>
    </source>
</evidence>
<dbReference type="AlphaFoldDB" id="A0A9P4JEY0"/>
<feature type="region of interest" description="Disordered" evidence="1">
    <location>
        <begin position="312"/>
        <end position="376"/>
    </location>
</feature>
<organism evidence="4 5">
    <name type="scientific">Delitschia confertaspora ATCC 74209</name>
    <dbReference type="NCBI Taxonomy" id="1513339"/>
    <lineage>
        <taxon>Eukaryota</taxon>
        <taxon>Fungi</taxon>
        <taxon>Dikarya</taxon>
        <taxon>Ascomycota</taxon>
        <taxon>Pezizomycotina</taxon>
        <taxon>Dothideomycetes</taxon>
        <taxon>Pleosporomycetidae</taxon>
        <taxon>Pleosporales</taxon>
        <taxon>Delitschiaceae</taxon>
        <taxon>Delitschia</taxon>
    </lineage>
</organism>
<comment type="caution">
    <text evidence="4">The sequence shown here is derived from an EMBL/GenBank/DDBJ whole genome shotgun (WGS) entry which is preliminary data.</text>
</comment>
<evidence type="ECO:0000313" key="5">
    <source>
        <dbReference type="Proteomes" id="UP000799536"/>
    </source>
</evidence>
<feature type="transmembrane region" description="Helical" evidence="2">
    <location>
        <begin position="196"/>
        <end position="219"/>
    </location>
</feature>
<evidence type="ECO:0008006" key="6">
    <source>
        <dbReference type="Google" id="ProtNLM"/>
    </source>
</evidence>
<keyword evidence="2" id="KW-1133">Transmembrane helix</keyword>
<evidence type="ECO:0000313" key="4">
    <source>
        <dbReference type="EMBL" id="KAF2198153.1"/>
    </source>
</evidence>
<feature type="signal peptide" evidence="3">
    <location>
        <begin position="1"/>
        <end position="29"/>
    </location>
</feature>
<gene>
    <name evidence="4" type="ORF">GQ43DRAFT_443622</name>
</gene>